<dbReference type="SUPFAM" id="SSF103473">
    <property type="entry name" value="MFS general substrate transporter"/>
    <property type="match status" value="1"/>
</dbReference>
<keyword evidence="3 6" id="KW-0812">Transmembrane</keyword>
<proteinExistence type="predicted"/>
<evidence type="ECO:0000256" key="1">
    <source>
        <dbReference type="ARBA" id="ARBA00004651"/>
    </source>
</evidence>
<feature type="transmembrane region" description="Helical" evidence="6">
    <location>
        <begin position="142"/>
        <end position="163"/>
    </location>
</feature>
<comment type="caution">
    <text evidence="8">The sequence shown here is derived from an EMBL/GenBank/DDBJ whole genome shotgun (WGS) entry which is preliminary data.</text>
</comment>
<feature type="transmembrane region" description="Helical" evidence="6">
    <location>
        <begin position="109"/>
        <end position="130"/>
    </location>
</feature>
<dbReference type="Gene3D" id="1.20.1720.10">
    <property type="entry name" value="Multidrug resistance protein D"/>
    <property type="match status" value="1"/>
</dbReference>
<evidence type="ECO:0000313" key="9">
    <source>
        <dbReference type="Proteomes" id="UP000603904"/>
    </source>
</evidence>
<reference evidence="8 9" key="1">
    <citation type="submission" date="2021-01" db="EMBL/GenBank/DDBJ databases">
        <title>Whole genome shotgun sequence of Microbispora corallina NBRC 16416.</title>
        <authorList>
            <person name="Komaki H."/>
            <person name="Tamura T."/>
        </authorList>
    </citation>
    <scope>NUCLEOTIDE SEQUENCE [LARGE SCALE GENOMIC DNA]</scope>
    <source>
        <strain evidence="8 9">NBRC 16416</strain>
    </source>
</reference>
<organism evidence="8 9">
    <name type="scientific">Microbispora corallina</name>
    <dbReference type="NCBI Taxonomy" id="83302"/>
    <lineage>
        <taxon>Bacteria</taxon>
        <taxon>Bacillati</taxon>
        <taxon>Actinomycetota</taxon>
        <taxon>Actinomycetes</taxon>
        <taxon>Streptosporangiales</taxon>
        <taxon>Streptosporangiaceae</taxon>
        <taxon>Microbispora</taxon>
    </lineage>
</organism>
<evidence type="ECO:0000256" key="2">
    <source>
        <dbReference type="ARBA" id="ARBA00022448"/>
    </source>
</evidence>
<gene>
    <name evidence="8" type="primary">mmr_2</name>
    <name evidence="8" type="ORF">Mco01_45200</name>
</gene>
<feature type="transmembrane region" description="Helical" evidence="6">
    <location>
        <begin position="309"/>
        <end position="331"/>
    </location>
</feature>
<feature type="transmembrane region" description="Helical" evidence="6">
    <location>
        <begin position="276"/>
        <end position="297"/>
    </location>
</feature>
<protein>
    <submittedName>
        <fullName evidence="8">MFS transporter</fullName>
    </submittedName>
</protein>
<keyword evidence="9" id="KW-1185">Reference proteome</keyword>
<feature type="transmembrane region" description="Helical" evidence="6">
    <location>
        <begin position="229"/>
        <end position="248"/>
    </location>
</feature>
<feature type="transmembrane region" description="Helical" evidence="6">
    <location>
        <begin position="201"/>
        <end position="223"/>
    </location>
</feature>
<feature type="transmembrane region" description="Helical" evidence="6">
    <location>
        <begin position="48"/>
        <end position="68"/>
    </location>
</feature>
<feature type="transmembrane region" description="Helical" evidence="6">
    <location>
        <begin position="169"/>
        <end position="189"/>
    </location>
</feature>
<dbReference type="RefSeq" id="WP_204058838.1">
    <property type="nucleotide sequence ID" value="NZ_BAAAGP010000038.1"/>
</dbReference>
<keyword evidence="5 6" id="KW-0472">Membrane</keyword>
<dbReference type="PANTHER" id="PTHR42718:SF9">
    <property type="entry name" value="MAJOR FACILITATOR SUPERFAMILY MULTIDRUG TRANSPORTER MFSC"/>
    <property type="match status" value="1"/>
</dbReference>
<dbReference type="PANTHER" id="PTHR42718">
    <property type="entry name" value="MAJOR FACILITATOR SUPERFAMILY MULTIDRUG TRANSPORTER MFSC"/>
    <property type="match status" value="1"/>
</dbReference>
<evidence type="ECO:0000256" key="5">
    <source>
        <dbReference type="ARBA" id="ARBA00023136"/>
    </source>
</evidence>
<dbReference type="EMBL" id="BOOC01000022">
    <property type="protein sequence ID" value="GIH41520.1"/>
    <property type="molecule type" value="Genomic_DNA"/>
</dbReference>
<dbReference type="Proteomes" id="UP000603904">
    <property type="component" value="Unassembled WGS sequence"/>
</dbReference>
<dbReference type="PROSITE" id="PS50850">
    <property type="entry name" value="MFS"/>
    <property type="match status" value="1"/>
</dbReference>
<feature type="transmembrane region" description="Helical" evidence="6">
    <location>
        <begin position="430"/>
        <end position="450"/>
    </location>
</feature>
<dbReference type="CDD" id="cd17321">
    <property type="entry name" value="MFS_MMR_MDR_like"/>
    <property type="match status" value="1"/>
</dbReference>
<feature type="transmembrane region" description="Helical" evidence="6">
    <location>
        <begin position="80"/>
        <end position="103"/>
    </location>
</feature>
<dbReference type="InterPro" id="IPR036259">
    <property type="entry name" value="MFS_trans_sf"/>
</dbReference>
<dbReference type="Gene3D" id="1.20.1250.20">
    <property type="entry name" value="MFS general substrate transporter like domains"/>
    <property type="match status" value="1"/>
</dbReference>
<comment type="subcellular location">
    <subcellularLocation>
        <location evidence="1">Cell membrane</location>
        <topology evidence="1">Multi-pass membrane protein</topology>
    </subcellularLocation>
</comment>
<keyword evidence="4 6" id="KW-1133">Transmembrane helix</keyword>
<evidence type="ECO:0000313" key="8">
    <source>
        <dbReference type="EMBL" id="GIH41520.1"/>
    </source>
</evidence>
<evidence type="ECO:0000256" key="4">
    <source>
        <dbReference type="ARBA" id="ARBA00022989"/>
    </source>
</evidence>
<sequence>MALITARGPRTAPAFAAVAAGNFLVLLDTSILNVALPDLRRDLHAPVAALPWAVDAYTVVFAGLLLASGSLADRWGPRRVYRVALAAFGLVSLLCAAAPGAGALIGARALLGVAAAGLVPASLAVLAALYPEPARRARAVGAWAAVTSLGLISGPVLGGVLVALGGWRLVFLVNPPVALVALLVSRGLPSGPARGGRPVDRAGLALSVAGLGCLAFGLIGAGTEGWTRPVPLAALAAAALAFALLARVERRLARDPARSPVLPPVLLATGRVRAGLVTGLMATFLVYGLLFALTQWLQEDAEMSPLRTGLTLLPLTLPMGFMPFVTGRLVASAGARPVMLAGLAADAAGGALLLPAGVHGPIPLIVAAQAALGLGSTLAIPAAIADMAGAAPPALAATAQGALNAARQAGAALGVAVLGTLPTLPAAGAVLAGGACLALVVAALAGGRTARETGLLISR</sequence>
<evidence type="ECO:0000256" key="6">
    <source>
        <dbReference type="SAM" id="Phobius"/>
    </source>
</evidence>
<dbReference type="InterPro" id="IPR020846">
    <property type="entry name" value="MFS_dom"/>
</dbReference>
<feature type="domain" description="Major facilitator superfamily (MFS) profile" evidence="7">
    <location>
        <begin position="14"/>
        <end position="450"/>
    </location>
</feature>
<accession>A0ABQ4G386</accession>
<feature type="transmembrane region" description="Helical" evidence="6">
    <location>
        <begin position="12"/>
        <end position="36"/>
    </location>
</feature>
<evidence type="ECO:0000259" key="7">
    <source>
        <dbReference type="PROSITE" id="PS50850"/>
    </source>
</evidence>
<dbReference type="PRINTS" id="PR01036">
    <property type="entry name" value="TCRTETB"/>
</dbReference>
<dbReference type="Pfam" id="PF07690">
    <property type="entry name" value="MFS_1"/>
    <property type="match status" value="1"/>
</dbReference>
<keyword evidence="2" id="KW-0813">Transport</keyword>
<dbReference type="InterPro" id="IPR011701">
    <property type="entry name" value="MFS"/>
</dbReference>
<name>A0ABQ4G386_9ACTN</name>
<evidence type="ECO:0000256" key="3">
    <source>
        <dbReference type="ARBA" id="ARBA00022692"/>
    </source>
</evidence>